<name>A0AC34R938_9BILA</name>
<sequence length="315" mass="35576">MDRRLAQILAPKRSADRRITSHVSDIDFIFRTFSDESGFWAVQLAVADVDGIRVVVQPVQATPGCTDPEQPRLSGIDAHVGGQVAKDEEANAGADERHRETRQGKQSGQNRRERSEFCPLLEQHVQIHISSAITNGEKQFICRQCGKTFKRSSTLTTHMLIHSDTRPYPCDFCGKRFHQKSDMKKHRYVHTGEKPHKCVVCGKAFSQSSNLITHSRKHTGYKPFSCDICGRAFQRKVDRRRHAETHHPNLNVEPSISNDTAAPSGLDLKKELVPEDPQDFFSRFGVDLPSILFGRSQERTEETSMDLALNLSSKQ</sequence>
<evidence type="ECO:0000313" key="2">
    <source>
        <dbReference type="WBParaSite" id="JU765_v2.g4522.t1"/>
    </source>
</evidence>
<dbReference type="WBParaSite" id="JU765_v2.g4522.t1">
    <property type="protein sequence ID" value="JU765_v2.g4522.t1"/>
    <property type="gene ID" value="JU765_v2.g4522"/>
</dbReference>
<dbReference type="Proteomes" id="UP000887576">
    <property type="component" value="Unplaced"/>
</dbReference>
<protein>
    <submittedName>
        <fullName evidence="2">C2H2-type domain-containing protein</fullName>
    </submittedName>
</protein>
<reference evidence="2" key="1">
    <citation type="submission" date="2022-11" db="UniProtKB">
        <authorList>
            <consortium name="WormBaseParasite"/>
        </authorList>
    </citation>
    <scope>IDENTIFICATION</scope>
</reference>
<evidence type="ECO:0000313" key="1">
    <source>
        <dbReference type="Proteomes" id="UP000887576"/>
    </source>
</evidence>
<organism evidence="1 2">
    <name type="scientific">Panagrolaimus sp. JU765</name>
    <dbReference type="NCBI Taxonomy" id="591449"/>
    <lineage>
        <taxon>Eukaryota</taxon>
        <taxon>Metazoa</taxon>
        <taxon>Ecdysozoa</taxon>
        <taxon>Nematoda</taxon>
        <taxon>Chromadorea</taxon>
        <taxon>Rhabditida</taxon>
        <taxon>Tylenchina</taxon>
        <taxon>Panagrolaimomorpha</taxon>
        <taxon>Panagrolaimoidea</taxon>
        <taxon>Panagrolaimidae</taxon>
        <taxon>Panagrolaimus</taxon>
    </lineage>
</organism>
<accession>A0AC34R938</accession>
<proteinExistence type="predicted"/>